<organism evidence="3 4">
    <name type="scientific">Boudabousia liubingyangii</name>
    <dbReference type="NCBI Taxonomy" id="1921764"/>
    <lineage>
        <taxon>Bacteria</taxon>
        <taxon>Bacillati</taxon>
        <taxon>Actinomycetota</taxon>
        <taxon>Actinomycetes</taxon>
        <taxon>Actinomycetales</taxon>
        <taxon>Actinomycetaceae</taxon>
        <taxon>Boudabousia</taxon>
    </lineage>
</organism>
<feature type="chain" id="PRO_5012931242" description="Sortase" evidence="2">
    <location>
        <begin position="17"/>
        <end position="325"/>
    </location>
</feature>
<feature type="compositionally biased region" description="Basic and acidic residues" evidence="1">
    <location>
        <begin position="168"/>
        <end position="186"/>
    </location>
</feature>
<evidence type="ECO:0000313" key="3">
    <source>
        <dbReference type="EMBL" id="OKL47828.1"/>
    </source>
</evidence>
<comment type="caution">
    <text evidence="3">The sequence shown here is derived from an EMBL/GenBank/DDBJ whole genome shotgun (WGS) entry which is preliminary data.</text>
</comment>
<name>A0A1Q5PL97_9ACTO</name>
<evidence type="ECO:0008006" key="5">
    <source>
        <dbReference type="Google" id="ProtNLM"/>
    </source>
</evidence>
<sequence>MVHVLGAALGLTTAFAASFSSLSLPSVGYAGAPTVRFAGVNSTETISEDLNKDGALSNSDMSDSDWTLADDEFEELIDRLKSEYQRSMAKIRLHLSFEDYLNRHYRPLSNALYIPLTRPRADVDNDPVANNLRQQISNSKTDPSRGQEATASPRKTAQVTTTSSYARHGIDSHRSKSSADFRHNSETPKPAVRNQTRAAGTPSHSSKNKAAHNSERNYDVNVQAVNNNPYAAQKYVDKYAVSATKFGSLTIVAGHNFTRAGKFRSYKNGDVVKLKGAMGGTYKIYNTVRVPKRGDIKTTSVPEGFAFQTCDENNTMVLKYAKKID</sequence>
<reference evidence="3 4" key="1">
    <citation type="submission" date="2016-11" db="EMBL/GenBank/DDBJ databases">
        <title>Actinomyces gypaetusis sp. nov. isolated from the vulture Gypaetus barbatus in Qinghai Tibet Plateau China.</title>
        <authorList>
            <person name="Meng X."/>
        </authorList>
    </citation>
    <scope>NUCLEOTIDE SEQUENCE [LARGE SCALE GENOMIC DNA]</scope>
    <source>
        <strain evidence="3 4">VUL4_2</strain>
    </source>
</reference>
<dbReference type="RefSeq" id="WP_073709189.1">
    <property type="nucleotide sequence ID" value="NZ_MQSU01000003.1"/>
</dbReference>
<dbReference type="EMBL" id="MQSV01000003">
    <property type="protein sequence ID" value="OKL47828.1"/>
    <property type="molecule type" value="Genomic_DNA"/>
</dbReference>
<keyword evidence="2" id="KW-0732">Signal</keyword>
<protein>
    <recommendedName>
        <fullName evidence="5">Sortase</fullName>
    </recommendedName>
</protein>
<feature type="compositionally biased region" description="Polar residues" evidence="1">
    <location>
        <begin position="147"/>
        <end position="165"/>
    </location>
</feature>
<dbReference type="AlphaFoldDB" id="A0A1Q5PL97"/>
<evidence type="ECO:0000256" key="1">
    <source>
        <dbReference type="SAM" id="MobiDB-lite"/>
    </source>
</evidence>
<keyword evidence="4" id="KW-1185">Reference proteome</keyword>
<feature type="region of interest" description="Disordered" evidence="1">
    <location>
        <begin position="134"/>
        <end position="217"/>
    </location>
</feature>
<accession>A0A1Q5PL97</accession>
<proteinExistence type="predicted"/>
<dbReference type="OrthoDB" id="3748209at2"/>
<gene>
    <name evidence="3" type="ORF">BSR29_04870</name>
</gene>
<feature type="compositionally biased region" description="Polar residues" evidence="1">
    <location>
        <begin position="193"/>
        <end position="205"/>
    </location>
</feature>
<evidence type="ECO:0000256" key="2">
    <source>
        <dbReference type="SAM" id="SignalP"/>
    </source>
</evidence>
<dbReference type="Proteomes" id="UP000186785">
    <property type="component" value="Unassembled WGS sequence"/>
</dbReference>
<evidence type="ECO:0000313" key="4">
    <source>
        <dbReference type="Proteomes" id="UP000186785"/>
    </source>
</evidence>
<feature type="signal peptide" evidence="2">
    <location>
        <begin position="1"/>
        <end position="16"/>
    </location>
</feature>